<protein>
    <recommendedName>
        <fullName evidence="3">CUB domain-containing protein</fullName>
    </recommendedName>
</protein>
<proteinExistence type="predicted"/>
<evidence type="ECO:0008006" key="3">
    <source>
        <dbReference type="Google" id="ProtNLM"/>
    </source>
</evidence>
<dbReference type="AlphaFoldDB" id="A0A087UUU6"/>
<accession>A0A087UUU6</accession>
<reference evidence="1 2" key="1">
    <citation type="submission" date="2013-11" db="EMBL/GenBank/DDBJ databases">
        <title>Genome sequencing of Stegodyphus mimosarum.</title>
        <authorList>
            <person name="Bechsgaard J."/>
        </authorList>
    </citation>
    <scope>NUCLEOTIDE SEQUENCE [LARGE SCALE GENOMIC DNA]</scope>
</reference>
<gene>
    <name evidence="1" type="ORF">X975_06755</name>
</gene>
<dbReference type="Proteomes" id="UP000054359">
    <property type="component" value="Unassembled WGS sequence"/>
</dbReference>
<organism evidence="1 2">
    <name type="scientific">Stegodyphus mimosarum</name>
    <name type="common">African social velvet spider</name>
    <dbReference type="NCBI Taxonomy" id="407821"/>
    <lineage>
        <taxon>Eukaryota</taxon>
        <taxon>Metazoa</taxon>
        <taxon>Ecdysozoa</taxon>
        <taxon>Arthropoda</taxon>
        <taxon>Chelicerata</taxon>
        <taxon>Arachnida</taxon>
        <taxon>Araneae</taxon>
        <taxon>Araneomorphae</taxon>
        <taxon>Entelegynae</taxon>
        <taxon>Eresoidea</taxon>
        <taxon>Eresidae</taxon>
        <taxon>Stegodyphus</taxon>
    </lineage>
</organism>
<sequence>MVELKNYQTTFTFHSDSANTRPGFVIKVEQEECQDTTKVEPPVQKLEFPHQKGVAHFEPPVAEPPLDETYLFPPPPLDYEHLIDYPIYEATALQRTLQVTNQNCDRIFQR</sequence>
<name>A0A087UUU6_STEMI</name>
<dbReference type="EMBL" id="KK121752">
    <property type="protein sequence ID" value="KFM81135.1"/>
    <property type="molecule type" value="Genomic_DNA"/>
</dbReference>
<keyword evidence="2" id="KW-1185">Reference proteome</keyword>
<evidence type="ECO:0000313" key="1">
    <source>
        <dbReference type="EMBL" id="KFM81135.1"/>
    </source>
</evidence>
<evidence type="ECO:0000313" key="2">
    <source>
        <dbReference type="Proteomes" id="UP000054359"/>
    </source>
</evidence>
<feature type="non-terminal residue" evidence="1">
    <location>
        <position position="110"/>
    </location>
</feature>